<evidence type="ECO:0008006" key="3">
    <source>
        <dbReference type="Google" id="ProtNLM"/>
    </source>
</evidence>
<dbReference type="EMBL" id="BSOH01000001">
    <property type="protein sequence ID" value="GLR15759.1"/>
    <property type="molecule type" value="Genomic_DNA"/>
</dbReference>
<dbReference type="RefSeq" id="WP_235294662.1">
    <property type="nucleotide sequence ID" value="NZ_BSOH01000001.1"/>
</dbReference>
<keyword evidence="2" id="KW-1185">Reference proteome</keyword>
<evidence type="ECO:0000313" key="2">
    <source>
        <dbReference type="Proteomes" id="UP001156666"/>
    </source>
</evidence>
<evidence type="ECO:0000313" key="1">
    <source>
        <dbReference type="EMBL" id="GLR15759.1"/>
    </source>
</evidence>
<gene>
    <name evidence="1" type="ORF">GCM10007940_03740</name>
</gene>
<reference evidence="1" key="1">
    <citation type="journal article" date="2014" name="Int. J. Syst. Evol. Microbiol.">
        <title>Complete genome sequence of Corynebacterium casei LMG S-19264T (=DSM 44701T), isolated from a smear-ripened cheese.</title>
        <authorList>
            <consortium name="US DOE Joint Genome Institute (JGI-PGF)"/>
            <person name="Walter F."/>
            <person name="Albersmeier A."/>
            <person name="Kalinowski J."/>
            <person name="Ruckert C."/>
        </authorList>
    </citation>
    <scope>NUCLEOTIDE SEQUENCE</scope>
    <source>
        <strain evidence="1">NBRC 108769</strain>
    </source>
</reference>
<sequence length="204" mass="23179">MKRLLFAVVFTVITISFGFSQISMLMEGGINYGKTTLLKTEELTTESILKYYMSATPKFKISKWLTAQGEFQYSLEGYESDGILGHLEHNMHYIRFIPGLAVHIIGPLNLIGGMNFGYLALVDGGKDRNRFTFSREFYRQTDLGILAGFNIEVAKINLVIKYNFGLVSISNNANTVQYFMGPLKIYAKNRFLQVGLGYRFDFNI</sequence>
<organism evidence="1 2">
    <name type="scientific">Portibacter lacus</name>
    <dbReference type="NCBI Taxonomy" id="1099794"/>
    <lineage>
        <taxon>Bacteria</taxon>
        <taxon>Pseudomonadati</taxon>
        <taxon>Bacteroidota</taxon>
        <taxon>Saprospiria</taxon>
        <taxon>Saprospirales</taxon>
        <taxon>Haliscomenobacteraceae</taxon>
        <taxon>Portibacter</taxon>
    </lineage>
</organism>
<name>A0AA37SML4_9BACT</name>
<protein>
    <recommendedName>
        <fullName evidence="3">Outer membrane protein beta-barrel domain-containing protein</fullName>
    </recommendedName>
</protein>
<dbReference type="Proteomes" id="UP001156666">
    <property type="component" value="Unassembled WGS sequence"/>
</dbReference>
<reference evidence="1" key="2">
    <citation type="submission" date="2023-01" db="EMBL/GenBank/DDBJ databases">
        <title>Draft genome sequence of Portibacter lacus strain NBRC 108769.</title>
        <authorList>
            <person name="Sun Q."/>
            <person name="Mori K."/>
        </authorList>
    </citation>
    <scope>NUCLEOTIDE SEQUENCE</scope>
    <source>
        <strain evidence="1">NBRC 108769</strain>
    </source>
</reference>
<dbReference type="AlphaFoldDB" id="A0AA37SML4"/>
<comment type="caution">
    <text evidence="1">The sequence shown here is derived from an EMBL/GenBank/DDBJ whole genome shotgun (WGS) entry which is preliminary data.</text>
</comment>
<proteinExistence type="predicted"/>
<accession>A0AA37SML4</accession>